<dbReference type="GO" id="GO:0016787">
    <property type="term" value="F:hydrolase activity"/>
    <property type="evidence" value="ECO:0007669"/>
    <property type="project" value="UniProtKB-KW"/>
</dbReference>
<evidence type="ECO:0000313" key="4">
    <source>
        <dbReference type="Proteomes" id="UP001321473"/>
    </source>
</evidence>
<reference evidence="3 4" key="1">
    <citation type="journal article" date="2023" name="Arcadia Sci">
        <title>De novo assembly of a long-read Amblyomma americanum tick genome.</title>
        <authorList>
            <person name="Chou S."/>
            <person name="Poskanzer K.E."/>
            <person name="Rollins M."/>
            <person name="Thuy-Boun P.S."/>
        </authorList>
    </citation>
    <scope>NUCLEOTIDE SEQUENCE [LARGE SCALE GENOMIC DNA]</scope>
    <source>
        <strain evidence="3">F_SG_1</strain>
        <tissue evidence="3">Salivary glands</tissue>
    </source>
</reference>
<feature type="domain" description="Retropepsins" evidence="2">
    <location>
        <begin position="33"/>
        <end position="125"/>
    </location>
</feature>
<dbReference type="InterPro" id="IPR021109">
    <property type="entry name" value="Peptidase_aspartic_dom_sf"/>
</dbReference>
<dbReference type="EMBL" id="JARKHS020008016">
    <property type="protein sequence ID" value="KAK8781107.1"/>
    <property type="molecule type" value="Genomic_DNA"/>
</dbReference>
<dbReference type="PANTHER" id="PTHR37984:SF10">
    <property type="entry name" value="RIBONUCLEASE H"/>
    <property type="match status" value="1"/>
</dbReference>
<dbReference type="PANTHER" id="PTHR37984">
    <property type="entry name" value="PROTEIN CBG26694"/>
    <property type="match status" value="1"/>
</dbReference>
<comment type="caution">
    <text evidence="3">The sequence shown here is derived from an EMBL/GenBank/DDBJ whole genome shotgun (WGS) entry which is preliminary data.</text>
</comment>
<dbReference type="Gene3D" id="3.30.70.270">
    <property type="match status" value="1"/>
</dbReference>
<organism evidence="3 4">
    <name type="scientific">Amblyomma americanum</name>
    <name type="common">Lone star tick</name>
    <dbReference type="NCBI Taxonomy" id="6943"/>
    <lineage>
        <taxon>Eukaryota</taxon>
        <taxon>Metazoa</taxon>
        <taxon>Ecdysozoa</taxon>
        <taxon>Arthropoda</taxon>
        <taxon>Chelicerata</taxon>
        <taxon>Arachnida</taxon>
        <taxon>Acari</taxon>
        <taxon>Parasitiformes</taxon>
        <taxon>Ixodida</taxon>
        <taxon>Ixodoidea</taxon>
        <taxon>Ixodidae</taxon>
        <taxon>Amblyomminae</taxon>
        <taxon>Amblyomma</taxon>
    </lineage>
</organism>
<dbReference type="AlphaFoldDB" id="A0AAQ4F1Z0"/>
<dbReference type="InterPro" id="IPR018061">
    <property type="entry name" value="Retropepsins"/>
</dbReference>
<name>A0AAQ4F1Z0_AMBAM</name>
<dbReference type="Pfam" id="PF00077">
    <property type="entry name" value="RVP"/>
    <property type="match status" value="1"/>
</dbReference>
<proteinExistence type="predicted"/>
<gene>
    <name evidence="3" type="ORF">V5799_017553</name>
</gene>
<evidence type="ECO:0000313" key="3">
    <source>
        <dbReference type="EMBL" id="KAK8781107.1"/>
    </source>
</evidence>
<protein>
    <recommendedName>
        <fullName evidence="2">Retropepsins domain-containing protein</fullName>
    </recommendedName>
</protein>
<dbReference type="SUPFAM" id="SSF50630">
    <property type="entry name" value="Acid proteases"/>
    <property type="match status" value="1"/>
</dbReference>
<keyword evidence="1" id="KW-0378">Hydrolase</keyword>
<dbReference type="Proteomes" id="UP001321473">
    <property type="component" value="Unassembled WGS sequence"/>
</dbReference>
<evidence type="ECO:0000256" key="1">
    <source>
        <dbReference type="ARBA" id="ARBA00022801"/>
    </source>
</evidence>
<dbReference type="CDD" id="cd01647">
    <property type="entry name" value="RT_LTR"/>
    <property type="match status" value="1"/>
</dbReference>
<dbReference type="Gene3D" id="2.40.70.10">
    <property type="entry name" value="Acid Proteases"/>
    <property type="match status" value="1"/>
</dbReference>
<dbReference type="Gene3D" id="3.10.10.10">
    <property type="entry name" value="HIV Type 1 Reverse Transcriptase, subunit A, domain 1"/>
    <property type="match status" value="1"/>
</dbReference>
<accession>A0AAQ4F1Z0</accession>
<keyword evidence="4" id="KW-1185">Reference proteome</keyword>
<evidence type="ECO:0000259" key="2">
    <source>
        <dbReference type="Pfam" id="PF00077"/>
    </source>
</evidence>
<dbReference type="InterPro" id="IPR043128">
    <property type="entry name" value="Rev_trsase/Diguanyl_cyclase"/>
</dbReference>
<dbReference type="InterPro" id="IPR050951">
    <property type="entry name" value="Retrovirus_Pol_polyprotein"/>
</dbReference>
<dbReference type="InterPro" id="IPR043502">
    <property type="entry name" value="DNA/RNA_pol_sf"/>
</dbReference>
<dbReference type="GO" id="GO:0071897">
    <property type="term" value="P:DNA biosynthetic process"/>
    <property type="evidence" value="ECO:0007669"/>
    <property type="project" value="UniProtKB-ARBA"/>
</dbReference>
<sequence>MKKNVKMLTVVSRKASSLSLNGVSAAQRDPVAVQMTIDGILVNMELDTGAAVSVMSKTQFCQLFPSAVLEPSTVQLRTYTGALVRPQGVSSVNVQHDDHSAILPLYVVDRKGRRLLGREWLHAVRMEWAKIWNLNNITRSDTPARISVKKRLDELLAKYHPLFKVELGTITEERAELFLEPDMKPKFLKAFEAELAKMEQLGIISPVTTSQYATPAVPVIKQDGNIRICGDCKTTVNPCFDVDRYPLPKVDDLFTALSGGKHFSKIDLNRAYQQVVMSESSKQYLTFDTQKGLFAVNRLAFGV</sequence>
<dbReference type="SUPFAM" id="SSF56672">
    <property type="entry name" value="DNA/RNA polymerases"/>
    <property type="match status" value="1"/>
</dbReference>